<dbReference type="AlphaFoldDB" id="A0A170VZ67"/>
<sequence>VTGMMNISSFDRLSPVDMHQATPVTPPQQRPIDSMFDTSDKMLEKFIQQDGMFPQLIDKMRITCESGGTASGLDDLDYPCPTDLPSLMNIIQLKIVNKIPIPPEILEQCGNMIGEVEMGLFTAISRAWLVFNSDIYMWNYETGGDIAYFDSLNDTISAVGMVVPKRDV</sequence>
<feature type="non-terminal residue" evidence="5">
    <location>
        <position position="168"/>
    </location>
</feature>
<keyword evidence="2" id="KW-0813">Transport</keyword>
<feature type="non-terminal residue" evidence="5">
    <location>
        <position position="1"/>
    </location>
</feature>
<dbReference type="GO" id="GO:0044611">
    <property type="term" value="C:nuclear pore inner ring"/>
    <property type="evidence" value="ECO:0007669"/>
    <property type="project" value="TreeGrafter"/>
</dbReference>
<dbReference type="GO" id="GO:0000972">
    <property type="term" value="P:transcription-dependent tethering of RNA polymerase II gene DNA at nuclear periphery"/>
    <property type="evidence" value="ECO:0007669"/>
    <property type="project" value="TreeGrafter"/>
</dbReference>
<dbReference type="GO" id="GO:0006606">
    <property type="term" value="P:protein import into nucleus"/>
    <property type="evidence" value="ECO:0007669"/>
    <property type="project" value="TreeGrafter"/>
</dbReference>
<name>A0A170VZ67_TRIIF</name>
<organism evidence="5">
    <name type="scientific">Triatoma infestans</name>
    <name type="common">Assassin bug</name>
    <dbReference type="NCBI Taxonomy" id="30076"/>
    <lineage>
        <taxon>Eukaryota</taxon>
        <taxon>Metazoa</taxon>
        <taxon>Ecdysozoa</taxon>
        <taxon>Arthropoda</taxon>
        <taxon>Hexapoda</taxon>
        <taxon>Insecta</taxon>
        <taxon>Pterygota</taxon>
        <taxon>Neoptera</taxon>
        <taxon>Paraneoptera</taxon>
        <taxon>Hemiptera</taxon>
        <taxon>Heteroptera</taxon>
        <taxon>Panheteroptera</taxon>
        <taxon>Cimicomorpha</taxon>
        <taxon>Reduviidae</taxon>
        <taxon>Triatominae</taxon>
        <taxon>Triatoma</taxon>
    </lineage>
</organism>
<evidence type="ECO:0000256" key="2">
    <source>
        <dbReference type="ARBA" id="ARBA00022448"/>
    </source>
</evidence>
<comment type="subcellular location">
    <subcellularLocation>
        <location evidence="1">Nucleus</location>
    </subcellularLocation>
</comment>
<accession>A0A170VZ67</accession>
<reference evidence="5" key="1">
    <citation type="submission" date="2016-04" db="EMBL/GenBank/DDBJ databases">
        <authorList>
            <person name="Calderon-Fernandez G.M.Sr."/>
        </authorList>
    </citation>
    <scope>NUCLEOTIDE SEQUENCE</scope>
    <source>
        <strain evidence="5">Int1</strain>
        <tissue evidence="5">Integument</tissue>
    </source>
</reference>
<dbReference type="GO" id="GO:0017056">
    <property type="term" value="F:structural constituent of nuclear pore"/>
    <property type="evidence" value="ECO:0007669"/>
    <property type="project" value="InterPro"/>
</dbReference>
<evidence type="ECO:0000256" key="1">
    <source>
        <dbReference type="ARBA" id="ARBA00004123"/>
    </source>
</evidence>
<reference evidence="5" key="2">
    <citation type="journal article" date="2017" name="J. Med. Entomol.">
        <title>Transcriptome Analysis of the Triatoma infestans (Hemiptera: Reduviidae) Integument.</title>
        <authorList>
            <person name="Calderon-Fernandez G.M."/>
            <person name="Moriconi D.E."/>
            <person name="Dulbecco A.B."/>
            <person name="Juarez M.P."/>
        </authorList>
    </citation>
    <scope>NUCLEOTIDE SEQUENCE</scope>
    <source>
        <strain evidence="5">Int1</strain>
        <tissue evidence="5">Integument</tissue>
    </source>
</reference>
<evidence type="ECO:0000256" key="3">
    <source>
        <dbReference type="ARBA" id="ARBA00023242"/>
    </source>
</evidence>
<proteinExistence type="predicted"/>
<dbReference type="InterPro" id="IPR014908">
    <property type="entry name" value="Nucleoporin_Nup133/Nup155_N"/>
</dbReference>
<dbReference type="GO" id="GO:0006405">
    <property type="term" value="P:RNA export from nucleus"/>
    <property type="evidence" value="ECO:0007669"/>
    <property type="project" value="TreeGrafter"/>
</dbReference>
<dbReference type="PANTHER" id="PTHR10350:SF6">
    <property type="entry name" value="NUCLEAR PORE COMPLEX PROTEIN NUP155"/>
    <property type="match status" value="1"/>
</dbReference>
<evidence type="ECO:0000313" key="5">
    <source>
        <dbReference type="EMBL" id="JAR97060.1"/>
    </source>
</evidence>
<dbReference type="EMBL" id="GEMB01006275">
    <property type="protein sequence ID" value="JAR97060.1"/>
    <property type="molecule type" value="Transcribed_RNA"/>
</dbReference>
<protein>
    <submittedName>
        <fullName evidence="5">Nuclear pore complex protein 155kDa isoform x1</fullName>
    </submittedName>
</protein>
<evidence type="ECO:0000259" key="4">
    <source>
        <dbReference type="Pfam" id="PF08801"/>
    </source>
</evidence>
<dbReference type="InterPro" id="IPR004870">
    <property type="entry name" value="Nucleoporin_Nup155"/>
</dbReference>
<keyword evidence="3" id="KW-0539">Nucleus</keyword>
<dbReference type="GO" id="GO:0036228">
    <property type="term" value="P:protein localization to nuclear inner membrane"/>
    <property type="evidence" value="ECO:0007669"/>
    <property type="project" value="TreeGrafter"/>
</dbReference>
<dbReference type="Pfam" id="PF08801">
    <property type="entry name" value="Nucleoporin_N"/>
    <property type="match status" value="1"/>
</dbReference>
<feature type="domain" description="Nucleoporin Nup133/Nup155-like N-terminal" evidence="4">
    <location>
        <begin position="96"/>
        <end position="167"/>
    </location>
</feature>
<dbReference type="PANTHER" id="PTHR10350">
    <property type="entry name" value="NUCLEAR PORE COMPLEX PROTEIN NUP155"/>
    <property type="match status" value="1"/>
</dbReference>